<evidence type="ECO:0000256" key="4">
    <source>
        <dbReference type="ARBA" id="ARBA00023163"/>
    </source>
</evidence>
<dbReference type="Gene3D" id="1.20.120.1810">
    <property type="match status" value="1"/>
</dbReference>
<protein>
    <recommendedName>
        <fullName evidence="9">RNA polymerase sigma-70 domain-containing protein</fullName>
    </recommendedName>
</protein>
<feature type="region of interest" description="Disordered" evidence="5">
    <location>
        <begin position="1"/>
        <end position="20"/>
    </location>
</feature>
<evidence type="ECO:0000313" key="8">
    <source>
        <dbReference type="EMBL" id="KKK79086.1"/>
    </source>
</evidence>
<dbReference type="SUPFAM" id="SSF88659">
    <property type="entry name" value="Sigma3 and sigma4 domains of RNA polymerase sigma factors"/>
    <property type="match status" value="1"/>
</dbReference>
<dbReference type="InterPro" id="IPR036388">
    <property type="entry name" value="WH-like_DNA-bd_sf"/>
</dbReference>
<sequence>MTTLSTGTRQRRNVSRSLPAHLSEADREVYRRIPEEVAFVPPPDFGKRKIEAELFGPEAEPIRVSRWRQYPDESHPDETRRAVPRLTRQQEATLFMRYNYARCRLAKLIPARRRRSDSRIQAILLWRRRAQENLAALASANMALVVAMANRAKIRNVEYGELVSEGNMALLRAIDKFDICRGFRFSTYACGAILRAFSGLASKTGTYRRRFPIQFVPEMERCDEAQRRYRDQRGVDIEELQYVLSANIAGLSEIERKVLGARFAVLGFQRTRTLREASRLIGLSKERIRQIQHKAIAKLGA</sequence>
<dbReference type="InterPro" id="IPR050239">
    <property type="entry name" value="Sigma-70_RNA_pol_init_factors"/>
</dbReference>
<keyword evidence="3" id="KW-0238">DNA-binding</keyword>
<dbReference type="PRINTS" id="PR00046">
    <property type="entry name" value="SIGMA70FCT"/>
</dbReference>
<name>A0A0F9B3F5_9ZZZZ</name>
<dbReference type="Pfam" id="PF04542">
    <property type="entry name" value="Sigma70_r2"/>
    <property type="match status" value="1"/>
</dbReference>
<evidence type="ECO:0000256" key="1">
    <source>
        <dbReference type="ARBA" id="ARBA00023015"/>
    </source>
</evidence>
<evidence type="ECO:0000256" key="2">
    <source>
        <dbReference type="ARBA" id="ARBA00023082"/>
    </source>
</evidence>
<dbReference type="Gene3D" id="1.10.10.10">
    <property type="entry name" value="Winged helix-like DNA-binding domain superfamily/Winged helix DNA-binding domain"/>
    <property type="match status" value="1"/>
</dbReference>
<evidence type="ECO:0008006" key="9">
    <source>
        <dbReference type="Google" id="ProtNLM"/>
    </source>
</evidence>
<evidence type="ECO:0000259" key="7">
    <source>
        <dbReference type="Pfam" id="PF04545"/>
    </source>
</evidence>
<dbReference type="EMBL" id="LAZR01054189">
    <property type="protein sequence ID" value="KKK79086.1"/>
    <property type="molecule type" value="Genomic_DNA"/>
</dbReference>
<feature type="domain" description="RNA polymerase sigma-70 region 4" evidence="7">
    <location>
        <begin position="248"/>
        <end position="299"/>
    </location>
</feature>
<keyword evidence="4" id="KW-0804">Transcription</keyword>
<accession>A0A0F9B3F5</accession>
<reference evidence="8" key="1">
    <citation type="journal article" date="2015" name="Nature">
        <title>Complex archaea that bridge the gap between prokaryotes and eukaryotes.</title>
        <authorList>
            <person name="Spang A."/>
            <person name="Saw J.H."/>
            <person name="Jorgensen S.L."/>
            <person name="Zaremba-Niedzwiedzka K."/>
            <person name="Martijn J."/>
            <person name="Lind A.E."/>
            <person name="van Eijk R."/>
            <person name="Schleper C."/>
            <person name="Guy L."/>
            <person name="Ettema T.J."/>
        </authorList>
    </citation>
    <scope>NUCLEOTIDE SEQUENCE</scope>
</reference>
<dbReference type="Pfam" id="PF04545">
    <property type="entry name" value="Sigma70_r4"/>
    <property type="match status" value="1"/>
</dbReference>
<dbReference type="InterPro" id="IPR007627">
    <property type="entry name" value="RNA_pol_sigma70_r2"/>
</dbReference>
<evidence type="ECO:0000259" key="6">
    <source>
        <dbReference type="Pfam" id="PF04542"/>
    </source>
</evidence>
<organism evidence="8">
    <name type="scientific">marine sediment metagenome</name>
    <dbReference type="NCBI Taxonomy" id="412755"/>
    <lineage>
        <taxon>unclassified sequences</taxon>
        <taxon>metagenomes</taxon>
        <taxon>ecological metagenomes</taxon>
    </lineage>
</organism>
<gene>
    <name evidence="8" type="ORF">LCGC14_2837060</name>
</gene>
<dbReference type="PANTHER" id="PTHR30603:SF47">
    <property type="entry name" value="RNA POLYMERASE SIGMA FACTOR SIGD, CHLOROPLASTIC"/>
    <property type="match status" value="1"/>
</dbReference>
<dbReference type="GO" id="GO:0016987">
    <property type="term" value="F:sigma factor activity"/>
    <property type="evidence" value="ECO:0007669"/>
    <property type="project" value="UniProtKB-KW"/>
</dbReference>
<keyword evidence="2" id="KW-0731">Sigma factor</keyword>
<feature type="non-terminal residue" evidence="8">
    <location>
        <position position="301"/>
    </location>
</feature>
<dbReference type="InterPro" id="IPR000943">
    <property type="entry name" value="RNA_pol_sigma70"/>
</dbReference>
<evidence type="ECO:0000256" key="5">
    <source>
        <dbReference type="SAM" id="MobiDB-lite"/>
    </source>
</evidence>
<dbReference type="InterPro" id="IPR014284">
    <property type="entry name" value="RNA_pol_sigma-70_dom"/>
</dbReference>
<dbReference type="GO" id="GO:0006352">
    <property type="term" value="P:DNA-templated transcription initiation"/>
    <property type="evidence" value="ECO:0007669"/>
    <property type="project" value="InterPro"/>
</dbReference>
<keyword evidence="1" id="KW-0805">Transcription regulation</keyword>
<dbReference type="AlphaFoldDB" id="A0A0F9B3F5"/>
<proteinExistence type="predicted"/>
<dbReference type="SUPFAM" id="SSF88946">
    <property type="entry name" value="Sigma2 domain of RNA polymerase sigma factors"/>
    <property type="match status" value="1"/>
</dbReference>
<comment type="caution">
    <text evidence="8">The sequence shown here is derived from an EMBL/GenBank/DDBJ whole genome shotgun (WGS) entry which is preliminary data.</text>
</comment>
<dbReference type="InterPro" id="IPR007630">
    <property type="entry name" value="RNA_pol_sigma70_r4"/>
</dbReference>
<dbReference type="InterPro" id="IPR013324">
    <property type="entry name" value="RNA_pol_sigma_r3/r4-like"/>
</dbReference>
<feature type="domain" description="RNA polymerase sigma-70 region 2" evidence="6">
    <location>
        <begin position="138"/>
        <end position="196"/>
    </location>
</feature>
<dbReference type="PANTHER" id="PTHR30603">
    <property type="entry name" value="RNA POLYMERASE SIGMA FACTOR RPO"/>
    <property type="match status" value="1"/>
</dbReference>
<evidence type="ECO:0000256" key="3">
    <source>
        <dbReference type="ARBA" id="ARBA00023125"/>
    </source>
</evidence>
<dbReference type="GO" id="GO:0003677">
    <property type="term" value="F:DNA binding"/>
    <property type="evidence" value="ECO:0007669"/>
    <property type="project" value="UniProtKB-KW"/>
</dbReference>
<dbReference type="InterPro" id="IPR013325">
    <property type="entry name" value="RNA_pol_sigma_r2"/>
</dbReference>
<dbReference type="NCBIfam" id="TIGR02937">
    <property type="entry name" value="sigma70-ECF"/>
    <property type="match status" value="1"/>
</dbReference>